<dbReference type="PANTHER" id="PTHR46502:SF2">
    <property type="entry name" value="16 KDA PHLOEM PROTEIN 2"/>
    <property type="match status" value="1"/>
</dbReference>
<evidence type="ECO:0000259" key="3">
    <source>
        <dbReference type="PROSITE" id="PS50004"/>
    </source>
</evidence>
<proteinExistence type="predicted"/>
<dbReference type="AlphaFoldDB" id="A0AAE1UV35"/>
<dbReference type="Pfam" id="PF00168">
    <property type="entry name" value="C2"/>
    <property type="match status" value="1"/>
</dbReference>
<gene>
    <name evidence="4" type="ORF">RND71_042882</name>
</gene>
<dbReference type="PROSITE" id="PS50004">
    <property type="entry name" value="C2"/>
    <property type="match status" value="1"/>
</dbReference>
<evidence type="ECO:0000313" key="5">
    <source>
        <dbReference type="Proteomes" id="UP001291623"/>
    </source>
</evidence>
<feature type="domain" description="C2" evidence="3">
    <location>
        <begin position="1"/>
        <end position="110"/>
    </location>
</feature>
<dbReference type="GO" id="GO:0046872">
    <property type="term" value="F:metal ion binding"/>
    <property type="evidence" value="ECO:0007669"/>
    <property type="project" value="UniProtKB-KW"/>
</dbReference>
<protein>
    <recommendedName>
        <fullName evidence="3">C2 domain-containing protein</fullName>
    </recommendedName>
</protein>
<evidence type="ECO:0000256" key="2">
    <source>
        <dbReference type="ARBA" id="ARBA00022837"/>
    </source>
</evidence>
<dbReference type="InterPro" id="IPR000008">
    <property type="entry name" value="C2_dom"/>
</dbReference>
<dbReference type="EMBL" id="JAVYJV010000024">
    <property type="protein sequence ID" value="KAK4338395.1"/>
    <property type="molecule type" value="Genomic_DNA"/>
</dbReference>
<name>A0AAE1UV35_9SOLA</name>
<evidence type="ECO:0000313" key="4">
    <source>
        <dbReference type="EMBL" id="KAK4338395.1"/>
    </source>
</evidence>
<dbReference type="InterPro" id="IPR035892">
    <property type="entry name" value="C2_domain_sf"/>
</dbReference>
<dbReference type="SUPFAM" id="SSF49562">
    <property type="entry name" value="C2 domain (Calcium/lipid-binding domain, CaLB)"/>
    <property type="match status" value="1"/>
</dbReference>
<keyword evidence="2" id="KW-0106">Calcium</keyword>
<keyword evidence="1" id="KW-0479">Metal-binding</keyword>
<dbReference type="Gene3D" id="2.60.40.150">
    <property type="entry name" value="C2 domain"/>
    <property type="match status" value="1"/>
</dbReference>
<dbReference type="PANTHER" id="PTHR46502">
    <property type="entry name" value="C2 DOMAIN-CONTAINING"/>
    <property type="match status" value="1"/>
</dbReference>
<keyword evidence="5" id="KW-1185">Reference proteome</keyword>
<sequence length="165" mass="18398">MGRGKLLVGAKGLDNTDFLNNMDPYVILTCRSQEKKSSVASGKGSEPEWNETFDFSVLRSSLDVDPVKFRRAVIRYFFEDGVPTDKSRGWLDLLPTSRSIIFVVNLSGLLIGHFCKDEEEYDVPDLLASPGFATIFPLNIPRESVKKALADGKSLLIDVKHQSNM</sequence>
<comment type="caution">
    <text evidence="4">The sequence shown here is derived from an EMBL/GenBank/DDBJ whole genome shotgun (WGS) entry which is preliminary data.</text>
</comment>
<reference evidence="4" key="1">
    <citation type="submission" date="2023-12" db="EMBL/GenBank/DDBJ databases">
        <title>Genome assembly of Anisodus tanguticus.</title>
        <authorList>
            <person name="Wang Y.-J."/>
        </authorList>
    </citation>
    <scope>NUCLEOTIDE SEQUENCE</scope>
    <source>
        <strain evidence="4">KB-2021</strain>
        <tissue evidence="4">Leaf</tissue>
    </source>
</reference>
<dbReference type="Proteomes" id="UP001291623">
    <property type="component" value="Unassembled WGS sequence"/>
</dbReference>
<evidence type="ECO:0000256" key="1">
    <source>
        <dbReference type="ARBA" id="ARBA00022723"/>
    </source>
</evidence>
<accession>A0AAE1UV35</accession>
<organism evidence="4 5">
    <name type="scientific">Anisodus tanguticus</name>
    <dbReference type="NCBI Taxonomy" id="243964"/>
    <lineage>
        <taxon>Eukaryota</taxon>
        <taxon>Viridiplantae</taxon>
        <taxon>Streptophyta</taxon>
        <taxon>Embryophyta</taxon>
        <taxon>Tracheophyta</taxon>
        <taxon>Spermatophyta</taxon>
        <taxon>Magnoliopsida</taxon>
        <taxon>eudicotyledons</taxon>
        <taxon>Gunneridae</taxon>
        <taxon>Pentapetalae</taxon>
        <taxon>asterids</taxon>
        <taxon>lamiids</taxon>
        <taxon>Solanales</taxon>
        <taxon>Solanaceae</taxon>
        <taxon>Solanoideae</taxon>
        <taxon>Hyoscyameae</taxon>
        <taxon>Anisodus</taxon>
    </lineage>
</organism>